<feature type="compositionally biased region" description="Acidic residues" evidence="1">
    <location>
        <begin position="113"/>
        <end position="124"/>
    </location>
</feature>
<name>A0A3M6W030_HORWE</name>
<accession>A0A3M6W030</accession>
<evidence type="ECO:0000256" key="1">
    <source>
        <dbReference type="SAM" id="MobiDB-lite"/>
    </source>
</evidence>
<feature type="region of interest" description="Disordered" evidence="1">
    <location>
        <begin position="93"/>
        <end position="124"/>
    </location>
</feature>
<reference evidence="2 3" key="1">
    <citation type="journal article" date="2018" name="BMC Genomics">
        <title>Genomic evidence for intraspecific hybridization in a clonal and extremely halotolerant yeast.</title>
        <authorList>
            <person name="Gostincar C."/>
            <person name="Stajich J.E."/>
            <person name="Zupancic J."/>
            <person name="Zalar P."/>
            <person name="Gunde-Cimerman N."/>
        </authorList>
    </citation>
    <scope>NUCLEOTIDE SEQUENCE [LARGE SCALE GENOMIC DNA]</scope>
    <source>
        <strain evidence="2 3">EXF-6656</strain>
    </source>
</reference>
<dbReference type="EMBL" id="QWIJ01002471">
    <property type="protein sequence ID" value="RMX71872.1"/>
    <property type="molecule type" value="Genomic_DNA"/>
</dbReference>
<dbReference type="VEuPathDB" id="FungiDB:BTJ68_12119"/>
<organism evidence="2 3">
    <name type="scientific">Hortaea werneckii</name>
    <name type="common">Black yeast</name>
    <name type="synonym">Cladosporium werneckii</name>
    <dbReference type="NCBI Taxonomy" id="91943"/>
    <lineage>
        <taxon>Eukaryota</taxon>
        <taxon>Fungi</taxon>
        <taxon>Dikarya</taxon>
        <taxon>Ascomycota</taxon>
        <taxon>Pezizomycotina</taxon>
        <taxon>Dothideomycetes</taxon>
        <taxon>Dothideomycetidae</taxon>
        <taxon>Mycosphaerellales</taxon>
        <taxon>Teratosphaeriaceae</taxon>
        <taxon>Hortaea</taxon>
    </lineage>
</organism>
<dbReference type="AlphaFoldDB" id="A0A3M6W030"/>
<dbReference type="OrthoDB" id="537467at2759"/>
<evidence type="ECO:0000313" key="2">
    <source>
        <dbReference type="EMBL" id="RMX71872.1"/>
    </source>
</evidence>
<proteinExistence type="predicted"/>
<evidence type="ECO:0000313" key="3">
    <source>
        <dbReference type="Proteomes" id="UP000281245"/>
    </source>
</evidence>
<comment type="caution">
    <text evidence="2">The sequence shown here is derived from an EMBL/GenBank/DDBJ whole genome shotgun (WGS) entry which is preliminary data.</text>
</comment>
<dbReference type="Proteomes" id="UP000281245">
    <property type="component" value="Unassembled WGS sequence"/>
</dbReference>
<protein>
    <submittedName>
        <fullName evidence="2">Uncharacterized protein</fullName>
    </submittedName>
</protein>
<gene>
    <name evidence="2" type="ORF">D0869_15190</name>
</gene>
<sequence length="124" mass="13823">MPISKFKGYTTLPNPVMTKQSEANKDHRKPCTLCNEKRDVLIRCQIDSTGAWHMVCPGKCWRDVSGGMVDGDQTEEHKYYRYGGMWKNKHEAVSAKMPKGKSKKVVSGAAEAGNDEEPSATSEE</sequence>